<reference evidence="8" key="2">
    <citation type="submission" date="2020-05" db="UniProtKB">
        <authorList>
            <consortium name="EnsemblMetazoa"/>
        </authorList>
    </citation>
    <scope>IDENTIFICATION</scope>
    <source>
        <strain evidence="8">wikel</strain>
    </source>
</reference>
<dbReference type="InterPro" id="IPR050774">
    <property type="entry name" value="KCMF1/Dystrophin"/>
</dbReference>
<dbReference type="EMBL" id="ABJB010100951">
    <property type="status" value="NOT_ANNOTATED_CDS"/>
    <property type="molecule type" value="Genomic_DNA"/>
</dbReference>
<dbReference type="PaxDb" id="6945-B7P348"/>
<evidence type="ECO:0000256" key="2">
    <source>
        <dbReference type="ARBA" id="ARBA00004496"/>
    </source>
</evidence>
<sequence>FVSLISRKSWMLESSLRTLLSRIAHTEDSLRLYSNADERKLRGVLYLCRPTLGSVLERKEKREMGRENARRTVASLREEWDRSEAATSQRRRQLEGLASDSGRSLDDRRRELEAWLARMEARLDRQGVAGPGHSLEALEAQLREQRAAVDSVTRLAHKAASEPRANAMTVPMQEDSARLVAAVENINQRFADLSLNVQSRGQALQSALSSLQQMEKALDRFLVWLADSEATLDVLETEADRYGPRDD</sequence>
<dbReference type="VEuPathDB" id="VectorBase:ISCI001116"/>
<dbReference type="VEuPathDB" id="VectorBase:ISCW001116"/>
<evidence type="ECO:0000313" key="7">
    <source>
        <dbReference type="EMBL" id="EEC01020.1"/>
    </source>
</evidence>
<keyword evidence="9" id="KW-1185">Reference proteome</keyword>
<dbReference type="EMBL" id="DS626580">
    <property type="protein sequence ID" value="EEC01020.1"/>
    <property type="molecule type" value="Genomic_DNA"/>
</dbReference>
<dbReference type="VEuPathDB" id="VectorBase:ISCP_015982"/>
<dbReference type="EnsemblMetazoa" id="ISCW001116-RA">
    <property type="protein sequence ID" value="ISCW001116-PA"/>
    <property type="gene ID" value="ISCW001116"/>
</dbReference>
<evidence type="ECO:0000313" key="8">
    <source>
        <dbReference type="EnsemblMetazoa" id="ISCW001116-PA"/>
    </source>
</evidence>
<evidence type="ECO:0000313" key="9">
    <source>
        <dbReference type="Proteomes" id="UP000001555"/>
    </source>
</evidence>
<dbReference type="EMBL" id="ABJB010472233">
    <property type="status" value="NOT_ANNOTATED_CDS"/>
    <property type="molecule type" value="Genomic_DNA"/>
</dbReference>
<protein>
    <recommendedName>
        <fullName evidence="11">Dystrophin</fullName>
    </recommendedName>
</protein>
<dbReference type="EMBL" id="ABJB010596797">
    <property type="status" value="NOT_ANNOTATED_CDS"/>
    <property type="molecule type" value="Genomic_DNA"/>
</dbReference>
<dbReference type="OrthoDB" id="10057795at2759"/>
<dbReference type="AlphaFoldDB" id="B7P348"/>
<gene>
    <name evidence="7" type="ORF">IscW_ISCW001116</name>
</gene>
<dbReference type="EMBL" id="ABJB010648118">
    <property type="status" value="NOT_ANNOTATED_CDS"/>
    <property type="molecule type" value="Genomic_DNA"/>
</dbReference>
<dbReference type="EMBL" id="ABJB010234883">
    <property type="status" value="NOT_ANNOTATED_CDS"/>
    <property type="molecule type" value="Genomic_DNA"/>
</dbReference>
<evidence type="ECO:0000256" key="6">
    <source>
        <dbReference type="SAM" id="MobiDB-lite"/>
    </source>
</evidence>
<reference evidence="7 9" key="1">
    <citation type="submission" date="2008-03" db="EMBL/GenBank/DDBJ databases">
        <title>Annotation of Ixodes scapularis.</title>
        <authorList>
            <consortium name="Ixodes scapularis Genome Project Consortium"/>
            <person name="Caler E."/>
            <person name="Hannick L.I."/>
            <person name="Bidwell S."/>
            <person name="Joardar V."/>
            <person name="Thiagarajan M."/>
            <person name="Amedeo P."/>
            <person name="Galinsky K.J."/>
            <person name="Schobel S."/>
            <person name="Inman J."/>
            <person name="Hostetler J."/>
            <person name="Miller J."/>
            <person name="Hammond M."/>
            <person name="Megy K."/>
            <person name="Lawson D."/>
            <person name="Kodira C."/>
            <person name="Sutton G."/>
            <person name="Meyer J."/>
            <person name="Hill C.A."/>
            <person name="Birren B."/>
            <person name="Nene V."/>
            <person name="Collins F."/>
            <person name="Alarcon-Chaidez F."/>
            <person name="Wikel S."/>
            <person name="Strausberg R."/>
        </authorList>
    </citation>
    <scope>NUCLEOTIDE SEQUENCE [LARGE SCALE GENOMIC DNA]</scope>
    <source>
        <strain evidence="9">Wikel</strain>
        <strain evidence="7">Wikel colony</strain>
    </source>
</reference>
<accession>B7P348</accession>
<dbReference type="STRING" id="6945.B7P348"/>
<dbReference type="PANTHER" id="PTHR12268:SF14">
    <property type="entry name" value="DYSTROPHIN-1"/>
    <property type="match status" value="1"/>
</dbReference>
<dbReference type="SUPFAM" id="SSF46966">
    <property type="entry name" value="Spectrin repeat"/>
    <property type="match status" value="2"/>
</dbReference>
<evidence type="ECO:0000256" key="3">
    <source>
        <dbReference type="ARBA" id="ARBA00022490"/>
    </source>
</evidence>
<feature type="compositionally biased region" description="Basic and acidic residues" evidence="6">
    <location>
        <begin position="61"/>
        <end position="84"/>
    </location>
</feature>
<feature type="non-terminal residue" evidence="7">
    <location>
        <position position="247"/>
    </location>
</feature>
<dbReference type="EMBL" id="ABJB011017056">
    <property type="status" value="NOT_ANNOTATED_CDS"/>
    <property type="molecule type" value="Genomic_DNA"/>
</dbReference>
<proteinExistence type="evidence at protein level"/>
<keyword evidence="4" id="KW-0106">Calcium</keyword>
<feature type="region of interest" description="Disordered" evidence="6">
    <location>
        <begin position="61"/>
        <end position="103"/>
    </location>
</feature>
<dbReference type="Gene3D" id="1.20.58.60">
    <property type="match status" value="2"/>
</dbReference>
<name>B7P348_IXOSC</name>
<evidence type="ECO:0000256" key="5">
    <source>
        <dbReference type="ARBA" id="ARBA00023212"/>
    </source>
</evidence>
<keyword evidence="3" id="KW-0963">Cytoplasm</keyword>
<keyword evidence="5" id="KW-0206">Cytoskeleton</keyword>
<evidence type="ECO:0008006" key="11">
    <source>
        <dbReference type="Google" id="ProtNLM"/>
    </source>
</evidence>
<feature type="non-terminal residue" evidence="7">
    <location>
        <position position="1"/>
    </location>
</feature>
<evidence type="ECO:0000256" key="4">
    <source>
        <dbReference type="ARBA" id="ARBA00022837"/>
    </source>
</evidence>
<dbReference type="HOGENOM" id="CLU_1126901_0_0_1"/>
<comment type="subcellular location">
    <subcellularLocation>
        <location evidence="1">Cell membrane</location>
        <topology evidence="1">Peripheral membrane protein</topology>
        <orientation evidence="1">Cytoplasmic side</orientation>
    </subcellularLocation>
    <subcellularLocation>
        <location evidence="2">Cytoplasm</location>
    </subcellularLocation>
</comment>
<organism>
    <name type="scientific">Ixodes scapularis</name>
    <name type="common">Black-legged tick</name>
    <name type="synonym">Deer tick</name>
    <dbReference type="NCBI Taxonomy" id="6945"/>
    <lineage>
        <taxon>Eukaryota</taxon>
        <taxon>Metazoa</taxon>
        <taxon>Ecdysozoa</taxon>
        <taxon>Arthropoda</taxon>
        <taxon>Chelicerata</taxon>
        <taxon>Arachnida</taxon>
        <taxon>Acari</taxon>
        <taxon>Parasitiformes</taxon>
        <taxon>Ixodida</taxon>
        <taxon>Ixodoidea</taxon>
        <taxon>Ixodidae</taxon>
        <taxon>Ixodinae</taxon>
        <taxon>Ixodes</taxon>
    </lineage>
</organism>
<dbReference type="EMBL" id="ABJB011093591">
    <property type="status" value="NOT_ANNOTATED_CDS"/>
    <property type="molecule type" value="Genomic_DNA"/>
</dbReference>
<evidence type="ECO:0000256" key="1">
    <source>
        <dbReference type="ARBA" id="ARBA00004413"/>
    </source>
</evidence>
<dbReference type="InParanoid" id="B7P348"/>
<dbReference type="EMBL" id="ABJB010440466">
    <property type="status" value="NOT_ANNOTATED_CDS"/>
    <property type="molecule type" value="Genomic_DNA"/>
</dbReference>
<dbReference type="Proteomes" id="UP000001555">
    <property type="component" value="Unassembled WGS sequence"/>
</dbReference>
<evidence type="ECO:0007829" key="10">
    <source>
        <dbReference type="PeptideAtlas" id="B7P348"/>
    </source>
</evidence>
<keyword evidence="10" id="KW-1267">Proteomics identification</keyword>
<dbReference type="EMBL" id="ABJB010182820">
    <property type="status" value="NOT_ANNOTATED_CDS"/>
    <property type="molecule type" value="Genomic_DNA"/>
</dbReference>
<dbReference type="EMBL" id="ABJB010852851">
    <property type="status" value="NOT_ANNOTATED_CDS"/>
    <property type="molecule type" value="Genomic_DNA"/>
</dbReference>
<dbReference type="PANTHER" id="PTHR12268">
    <property type="entry name" value="E3 UBIQUITIN-PROTEIN LIGASE KCMF1"/>
    <property type="match status" value="1"/>
</dbReference>